<proteinExistence type="predicted"/>
<comment type="caution">
    <text evidence="1">The sequence shown here is derived from an EMBL/GenBank/DDBJ whole genome shotgun (WGS) entry which is preliminary data.</text>
</comment>
<dbReference type="EMBL" id="BGZK01000305">
    <property type="protein sequence ID" value="GBP35561.1"/>
    <property type="molecule type" value="Genomic_DNA"/>
</dbReference>
<keyword evidence="2" id="KW-1185">Reference proteome</keyword>
<name>A0A4C1V9T9_EUMVA</name>
<sequence length="95" mass="10993">MRILCAPLESPRFGPILSARVCVRVTQNCVFGFQQFKSVRRQLPTVYRCRSLPRTPLDHRFDRPRALKERRVKFLGLRPPGVEEVKHPGALDIPN</sequence>
<reference evidence="1 2" key="1">
    <citation type="journal article" date="2019" name="Commun. Biol.">
        <title>The bagworm genome reveals a unique fibroin gene that provides high tensile strength.</title>
        <authorList>
            <person name="Kono N."/>
            <person name="Nakamura H."/>
            <person name="Ohtoshi R."/>
            <person name="Tomita M."/>
            <person name="Numata K."/>
            <person name="Arakawa K."/>
        </authorList>
    </citation>
    <scope>NUCLEOTIDE SEQUENCE [LARGE SCALE GENOMIC DNA]</scope>
</reference>
<organism evidence="1 2">
    <name type="scientific">Eumeta variegata</name>
    <name type="common">Bagworm moth</name>
    <name type="synonym">Eumeta japonica</name>
    <dbReference type="NCBI Taxonomy" id="151549"/>
    <lineage>
        <taxon>Eukaryota</taxon>
        <taxon>Metazoa</taxon>
        <taxon>Ecdysozoa</taxon>
        <taxon>Arthropoda</taxon>
        <taxon>Hexapoda</taxon>
        <taxon>Insecta</taxon>
        <taxon>Pterygota</taxon>
        <taxon>Neoptera</taxon>
        <taxon>Endopterygota</taxon>
        <taxon>Lepidoptera</taxon>
        <taxon>Glossata</taxon>
        <taxon>Ditrysia</taxon>
        <taxon>Tineoidea</taxon>
        <taxon>Psychidae</taxon>
        <taxon>Oiketicinae</taxon>
        <taxon>Eumeta</taxon>
    </lineage>
</organism>
<gene>
    <name evidence="1" type="ORF">EVAR_17423_1</name>
</gene>
<protein>
    <submittedName>
        <fullName evidence="1">Uncharacterized protein</fullName>
    </submittedName>
</protein>
<evidence type="ECO:0000313" key="1">
    <source>
        <dbReference type="EMBL" id="GBP35561.1"/>
    </source>
</evidence>
<accession>A0A4C1V9T9</accession>
<evidence type="ECO:0000313" key="2">
    <source>
        <dbReference type="Proteomes" id="UP000299102"/>
    </source>
</evidence>
<dbReference type="AlphaFoldDB" id="A0A4C1V9T9"/>
<dbReference type="Proteomes" id="UP000299102">
    <property type="component" value="Unassembled WGS sequence"/>
</dbReference>